<name>A0A1I8C3D7_MELHA</name>
<dbReference type="InterPro" id="IPR012337">
    <property type="entry name" value="RNaseH-like_sf"/>
</dbReference>
<evidence type="ECO:0000259" key="7">
    <source>
        <dbReference type="PROSITE" id="PS50126"/>
    </source>
</evidence>
<dbReference type="PANTHER" id="PTHR10145">
    <property type="entry name" value="TRANSCRIPTION ELONGATION FACTOR SPT6"/>
    <property type="match status" value="1"/>
</dbReference>
<dbReference type="InterPro" id="IPR035420">
    <property type="entry name" value="Spt6_SH2"/>
</dbReference>
<evidence type="ECO:0000256" key="2">
    <source>
        <dbReference type="ARBA" id="ARBA00009253"/>
    </source>
</evidence>
<dbReference type="InterPro" id="IPR037027">
    <property type="entry name" value="YqgF/RNaseH-like_dom_sf"/>
</dbReference>
<dbReference type="FunFam" id="1.10.150.850:FF:000001">
    <property type="entry name" value="Transcription elongation factor spt6"/>
    <property type="match status" value="1"/>
</dbReference>
<evidence type="ECO:0000256" key="4">
    <source>
        <dbReference type="ARBA" id="ARBA00023242"/>
    </source>
</evidence>
<evidence type="ECO:0000256" key="5">
    <source>
        <dbReference type="PIRNR" id="PIRNR036947"/>
    </source>
</evidence>
<dbReference type="InterPro" id="IPR000980">
    <property type="entry name" value="SH2"/>
</dbReference>
<dbReference type="WBParaSite" id="MhA1_Contig990.frz3.gene5">
    <property type="protein sequence ID" value="MhA1_Contig990.frz3.gene5"/>
    <property type="gene ID" value="MhA1_Contig990.frz3.gene5"/>
</dbReference>
<dbReference type="Proteomes" id="UP000095281">
    <property type="component" value="Unplaced"/>
</dbReference>
<protein>
    <recommendedName>
        <fullName evidence="5">Suppressor of Ty 6 homolog</fullName>
    </recommendedName>
</protein>
<dbReference type="GO" id="GO:0008023">
    <property type="term" value="C:transcription elongation factor complex"/>
    <property type="evidence" value="ECO:0007669"/>
    <property type="project" value="TreeGrafter"/>
</dbReference>
<dbReference type="Pfam" id="PF17674">
    <property type="entry name" value="HHH_9"/>
    <property type="match status" value="1"/>
</dbReference>
<dbReference type="PIRSF" id="PIRSF036947">
    <property type="entry name" value="Spt6"/>
    <property type="match status" value="1"/>
</dbReference>
<dbReference type="InterPro" id="IPR023319">
    <property type="entry name" value="Tex-like_HTH_dom_sf"/>
</dbReference>
<dbReference type="Gene3D" id="1.10.150.850">
    <property type="entry name" value="Spt6, helix-hairpin-helix domain"/>
    <property type="match status" value="1"/>
</dbReference>
<dbReference type="SMART" id="SM00252">
    <property type="entry name" value="SH2"/>
    <property type="match status" value="1"/>
</dbReference>
<dbReference type="CDD" id="cd09918">
    <property type="entry name" value="SH2_Nterm_SPT6_like"/>
    <property type="match status" value="1"/>
</dbReference>
<dbReference type="InterPro" id="IPR035019">
    <property type="entry name" value="Spt6_SH2_N"/>
</dbReference>
<dbReference type="Gene3D" id="1.10.10.650">
    <property type="entry name" value="RuvA domain 2-like"/>
    <property type="match status" value="1"/>
</dbReference>
<dbReference type="InterPro" id="IPR003029">
    <property type="entry name" value="S1_domain"/>
</dbReference>
<dbReference type="InterPro" id="IPR017072">
    <property type="entry name" value="TF_Spt6"/>
</dbReference>
<keyword evidence="8" id="KW-1185">Reference proteome</keyword>
<evidence type="ECO:0000256" key="3">
    <source>
        <dbReference type="ARBA" id="ARBA00023163"/>
    </source>
</evidence>
<dbReference type="InterPro" id="IPR012340">
    <property type="entry name" value="NA-bd_OB-fold"/>
</dbReference>
<dbReference type="Pfam" id="PF22706">
    <property type="entry name" value="Tex_central_region"/>
    <property type="match status" value="1"/>
</dbReference>
<dbReference type="Pfam" id="PF14635">
    <property type="entry name" value="HHH_7"/>
    <property type="match status" value="1"/>
</dbReference>
<dbReference type="Pfam" id="PF14632">
    <property type="entry name" value="SPT6_acidic"/>
    <property type="match status" value="1"/>
</dbReference>
<feature type="compositionally biased region" description="Basic and acidic residues" evidence="6">
    <location>
        <begin position="139"/>
        <end position="162"/>
    </location>
</feature>
<reference evidence="9" key="1">
    <citation type="submission" date="2016-11" db="UniProtKB">
        <authorList>
            <consortium name="WormBaseParasite"/>
        </authorList>
    </citation>
    <scope>IDENTIFICATION</scope>
</reference>
<dbReference type="GO" id="GO:0031491">
    <property type="term" value="F:nucleosome binding"/>
    <property type="evidence" value="ECO:0007669"/>
    <property type="project" value="TreeGrafter"/>
</dbReference>
<dbReference type="InterPro" id="IPR028088">
    <property type="entry name" value="Spt6_HTH_DNA-bd_dom"/>
</dbReference>
<keyword evidence="4 5" id="KW-0539">Nucleus</keyword>
<dbReference type="Gene3D" id="3.30.505.10">
    <property type="entry name" value="SH2 domain"/>
    <property type="match status" value="2"/>
</dbReference>
<dbReference type="GO" id="GO:0042393">
    <property type="term" value="F:histone binding"/>
    <property type="evidence" value="ECO:0007669"/>
    <property type="project" value="TreeGrafter"/>
</dbReference>
<comment type="subcellular location">
    <subcellularLocation>
        <location evidence="1 5">Nucleus</location>
    </subcellularLocation>
</comment>
<keyword evidence="3 5" id="KW-0804">Transcription</keyword>
<dbReference type="Gene3D" id="1.10.10.2740">
    <property type="entry name" value="Spt6, Death-like domain"/>
    <property type="match status" value="1"/>
</dbReference>
<dbReference type="Pfam" id="PF14639">
    <property type="entry name" value="YqgF"/>
    <property type="match status" value="1"/>
</dbReference>
<dbReference type="InterPro" id="IPR028231">
    <property type="entry name" value="Spt6_YqgF"/>
</dbReference>
<dbReference type="GO" id="GO:0003677">
    <property type="term" value="F:DNA binding"/>
    <property type="evidence" value="ECO:0007669"/>
    <property type="project" value="InterPro"/>
</dbReference>
<dbReference type="SUPFAM" id="SSF55550">
    <property type="entry name" value="SH2 domain"/>
    <property type="match status" value="1"/>
</dbReference>
<accession>A0A1I8C3D7</accession>
<dbReference type="FunFam" id="1.10.10.2740:FF:000002">
    <property type="entry name" value="Transcription elongation factor Spt6"/>
    <property type="match status" value="1"/>
</dbReference>
<organism evidence="8 9">
    <name type="scientific">Meloidogyne hapla</name>
    <name type="common">Root-knot nematode worm</name>
    <dbReference type="NCBI Taxonomy" id="6305"/>
    <lineage>
        <taxon>Eukaryota</taxon>
        <taxon>Metazoa</taxon>
        <taxon>Ecdysozoa</taxon>
        <taxon>Nematoda</taxon>
        <taxon>Chromadorea</taxon>
        <taxon>Rhabditida</taxon>
        <taxon>Tylenchina</taxon>
        <taxon>Tylenchomorpha</taxon>
        <taxon>Tylenchoidea</taxon>
        <taxon>Meloidogynidae</taxon>
        <taxon>Meloidogyninae</taxon>
        <taxon>Meloidogyne</taxon>
    </lineage>
</organism>
<dbReference type="Gene3D" id="2.40.50.140">
    <property type="entry name" value="Nucleic acid-binding proteins"/>
    <property type="match status" value="1"/>
</dbReference>
<feature type="domain" description="S1 motif" evidence="7">
    <location>
        <begin position="1180"/>
        <end position="1237"/>
    </location>
</feature>
<dbReference type="InterPro" id="IPR041692">
    <property type="entry name" value="HHH_9"/>
</dbReference>
<dbReference type="GO" id="GO:0140673">
    <property type="term" value="P:transcription elongation-coupled chromatin remodeling"/>
    <property type="evidence" value="ECO:0007669"/>
    <property type="project" value="InterPro"/>
</dbReference>
<dbReference type="Pfam" id="PF00575">
    <property type="entry name" value="S1"/>
    <property type="match status" value="1"/>
</dbReference>
<dbReference type="InterPro" id="IPR042066">
    <property type="entry name" value="Spt6_death-like"/>
</dbReference>
<dbReference type="SUPFAM" id="SSF158832">
    <property type="entry name" value="Tex N-terminal region-like"/>
    <property type="match status" value="1"/>
</dbReference>
<dbReference type="InterPro" id="IPR023323">
    <property type="entry name" value="Tex-like_dom_sf"/>
</dbReference>
<dbReference type="InterPro" id="IPR055179">
    <property type="entry name" value="Tex-like_central_region"/>
</dbReference>
<feature type="compositionally biased region" description="Acidic residues" evidence="6">
    <location>
        <begin position="42"/>
        <end position="54"/>
    </location>
</feature>
<evidence type="ECO:0000256" key="6">
    <source>
        <dbReference type="SAM" id="MobiDB-lite"/>
    </source>
</evidence>
<dbReference type="InterPro" id="IPR010994">
    <property type="entry name" value="RuvA_2-like"/>
</dbReference>
<dbReference type="CDD" id="cd09928">
    <property type="entry name" value="SH2_Cterm_SPT6_like"/>
    <property type="match status" value="1"/>
</dbReference>
<dbReference type="Pfam" id="PF14641">
    <property type="entry name" value="HTH_44"/>
    <property type="match status" value="1"/>
</dbReference>
<dbReference type="InterPro" id="IPR035018">
    <property type="entry name" value="Spt6_SH2_C"/>
</dbReference>
<dbReference type="SUPFAM" id="SSF47781">
    <property type="entry name" value="RuvA domain 2-like"/>
    <property type="match status" value="2"/>
</dbReference>
<comment type="similarity">
    <text evidence="2 5">Belongs to the SPT6 family.</text>
</comment>
<proteinExistence type="inferred from homology"/>
<dbReference type="Gene3D" id="3.30.420.140">
    <property type="entry name" value="YqgF/RNase H-like domain"/>
    <property type="match status" value="1"/>
</dbReference>
<comment type="function">
    <text evidence="5">Histone H3-H4 chaperone that plays a role in maintenance of chromatin structure during RNA polymerase II transcription elongation.</text>
</comment>
<dbReference type="Gene3D" id="1.10.3500.10">
    <property type="entry name" value="Tex N-terminal region-like"/>
    <property type="match status" value="1"/>
</dbReference>
<feature type="region of interest" description="Disordered" evidence="6">
    <location>
        <begin position="1"/>
        <end position="189"/>
    </location>
</feature>
<evidence type="ECO:0000313" key="9">
    <source>
        <dbReference type="WBParaSite" id="MhA1_Contig990.frz3.gene5"/>
    </source>
</evidence>
<dbReference type="GO" id="GO:0034728">
    <property type="term" value="P:nucleosome organization"/>
    <property type="evidence" value="ECO:0007669"/>
    <property type="project" value="TreeGrafter"/>
</dbReference>
<dbReference type="InterPro" id="IPR028083">
    <property type="entry name" value="Spt6_acidic_N_dom"/>
</dbReference>
<dbReference type="PANTHER" id="PTHR10145:SF6">
    <property type="entry name" value="TRANSCRIPTION ELONGATION FACTOR SPT6"/>
    <property type="match status" value="1"/>
</dbReference>
<comment type="subunit">
    <text evidence="5">Interacts with glp-1 and lin-12.</text>
</comment>
<dbReference type="InterPro" id="IPR036860">
    <property type="entry name" value="SH2_dom_sf"/>
</dbReference>
<dbReference type="Pfam" id="PF14633">
    <property type="entry name" value="SH2_2"/>
    <property type="match status" value="1"/>
</dbReference>
<dbReference type="SUPFAM" id="SSF50249">
    <property type="entry name" value="Nucleic acid-binding proteins"/>
    <property type="match status" value="1"/>
</dbReference>
<evidence type="ECO:0000313" key="8">
    <source>
        <dbReference type="Proteomes" id="UP000095281"/>
    </source>
</evidence>
<feature type="compositionally biased region" description="Basic residues" evidence="6">
    <location>
        <begin position="26"/>
        <end position="39"/>
    </location>
</feature>
<dbReference type="PROSITE" id="PS50126">
    <property type="entry name" value="S1"/>
    <property type="match status" value="1"/>
</dbReference>
<sequence length="1491" mass="173893">MSNFIDNEAELSDQAEGSETSEPAPKRSKKLKEKKRRHQISSDEEDEEDDAEDEDRAREEMKGFVVDDEDEDEEGGDGGDAGDDESSKAGSDDDLLEDDLDLLNENIGHNVRGRVEISDDEDDRERIKGQLFGTSDFVDDSRPNEREYQQREYVDAGSRSESEQSEDPFIVQDEGQRRRHRKKGTKREYSDQVLDEAKDIFGVEDLDEFYEDEEVLEEELEEGEESIRTTRPRGTKVTLLDTIEPSELEKGFVRAEDKKIICEDRPERFQIRKIPVTEIDDHDLQLESFWILEFAFKAQTLSQQVEFSDTGLSIYKHGKGTIEVNIAEEEAPEKIREAIRFIRNQLFEVPFIAFYRKEYVESSLLMPDLWKVYQFDEKWCRLQMRKARIADLLKRVQKYITESGYDEVSVLQRVTDKDYREIIGVQTNEELSDVYAHFQLYYGSEMRRIVEWERISILQEPQSEVEISSRFKLGSRTDKYMLCIQCGLSPMADAFGLTSEEFAENYTEYVKHEVRQSTKEPNDDAKEYITETFPTPEKVVQGAMYLLAMRFSREPAVRKKLRQIYRQNLLLSVYPTKKGRNEIDESHWLHGRHYIRDKPVNELKDDEYLHYVKAKNDDLIEIDLHIETDTSGETNCMLLSLTREPIFSREEYFYITEEWNKLRKEVLRLCVCDILIPVFQREAHERLLEEARDCVIRKASLRLNNLISTEAYRKTFTYEEEDDDMPDSGTRVASICYSADRAEATFAVVIDENGMVMEFMRLVNFTKSMRSKFPDDVLLKKKDLRELFYLIQRRRPHLIVLNSENMDAIRLAEDIRNMLQTEVDEKRFPVQIPVEITNSDAAKVYMNSRMSMQEFVEFPPLLRQAVSLGRFALDPLNEICHLCNTEDDILYMKFHPLQNEIGKSELLFALQLECINRVNEVGVDINRCLEFPHTAGLLQFVCGLGPRKALHLLKILKQNDNLLESRTKLVTYCRMGPKVFMNAAGFIKIDTAKIAERTDSYVEVLDGSRVHPETYEWARKMAVDALELDDAVDQTVALEEILKAPERLKELDLDAFAEELTRQGFGNKNITLYDIRAELNYRYKDLRMPHMPPSGEELSQMLLHEDISNIQGKLILGQILSVAYRKPNEKEANLRARWNDLTSTWVCPFCKRDNFKEPTDVSNHYGEFTARRECPGVPAGLRVKLDNGLMGFVGMRNISDQSEKITDPTKLFKPGQNQYFRVIEFKPDRLECDLSCKSSDLKGEDDRRDKYFDIERFHDDSAADEKARKAAHEKRNMNSRVTSHPCFHNVTFKDAERMLRKMDLGEAIIRPSGKSPDHLTVRFLLIEEYYEINKIIFKVTWKVLDDIFQHIQVEEREKQRQFEIGKKLIINGEEFEDLDEILARHIQPMTAVVRDIMSFKYYLASVAAESVQVIDNALRTQKKNAPQRIPYCITASKKYPGKFVLSYLAQSKIRNEYMSVTPEGLRFRKQPFNSTEDCVNWFKVNFAQRPA</sequence>
<dbReference type="InterPro" id="IPR032706">
    <property type="entry name" value="Spt6_HHH"/>
</dbReference>
<evidence type="ECO:0000256" key="1">
    <source>
        <dbReference type="ARBA" id="ARBA00004123"/>
    </source>
</evidence>
<feature type="compositionally biased region" description="Acidic residues" evidence="6">
    <location>
        <begin position="66"/>
        <end position="84"/>
    </location>
</feature>
<dbReference type="SUPFAM" id="SSF53098">
    <property type="entry name" value="Ribonuclease H-like"/>
    <property type="match status" value="1"/>
</dbReference>
<feature type="compositionally biased region" description="Acidic residues" evidence="6">
    <location>
        <begin position="92"/>
        <end position="102"/>
    </location>
</feature>
<dbReference type="OMA" id="GYFYLCF"/>